<dbReference type="InterPro" id="IPR036397">
    <property type="entry name" value="RNaseH_sf"/>
</dbReference>
<reference evidence="1 2" key="1">
    <citation type="submission" date="2023-01" db="EMBL/GenBank/DDBJ databases">
        <authorList>
            <person name="Whitehead M."/>
        </authorList>
    </citation>
    <scope>NUCLEOTIDE SEQUENCE [LARGE SCALE GENOMIC DNA]</scope>
</reference>
<dbReference type="SUPFAM" id="SSF56672">
    <property type="entry name" value="DNA/RNA polymerases"/>
    <property type="match status" value="1"/>
</dbReference>
<dbReference type="PANTHER" id="PTHR31511:SF12">
    <property type="entry name" value="RHO TERMINATION FACTOR N-TERMINAL DOMAIN-CONTAINING PROTEIN"/>
    <property type="match status" value="1"/>
</dbReference>
<sequence length="1137" mass="130752">MLRVNRPGFIEIESSLNRTIVWYFRKNIDNVTSYRAFLNSIESELVAKLRECGRINPIKYNLKLEATYVVPNLHNSDQNRAFKTSARELYVHSNVEALVDRDFTRLLGEEDSYAGKYSGFTLSCIDGLLLGVYEYTPMGGSSYLPLPESILNRKAVVNPKNIDRQCFKWAILAKHVSHDNRTRVASPQKNSHDHRLFFCKRCFASFDNQPLKYKLHGERALAKHRLLCGEHKPVLPLMPKEGDTLKFEAWRKTERLPFVVYADFEALLLKTDRRQGANTTAIHTHHPMSYGYLVIAAEGVPTDLFDQYDIPRAPVIFRGSVTDDDVAERFVSDVLCVAEKIARLYKEVIVPIIMSVEDSRVHGVKKMCDLCGCAFSERNCKTAHHDHLSGRFLKTLCNTCNLKLKTPNFVPCYLHNLSNYDAHFIVTNLANGGDTNRISVIANTEEKYISFSRYINNSFSVRFIDTCRFMASSLAHLAENLTTANFDKFREVAKVFAPSEMELVTRKGVYPYEYTDSWDKLDATSLPDKFQFYSALTETHVSDEDYSHATRVWNHFACTSLGAYSDLYLKVDVVLSADVFENFRDICMATYHLDPAHYYTSPGFSFDCMLKFTKVQLELLTDFEKVLFTEAGTRGGLVQASRRHARANNPATPGYNADEPSTSLIYLDANNLYGYAMCKYMPISDFTWYPGNPEVALAQLEWMGETDDVGRIYEVDISYPQHLHDAHNDMPFLPHASIPHGSSVRKLMVTFLRKERYVVHYMNLKQAMAHGVVVEKTHRVLEFRQSPWLAPYINFNTELRRQAANKFEEQFFKDLNNSVFGKSIENMRARFNLELVSCPARMRKLINRPTFKYCTTYNENLSAVTQHSKEVDFCKPIYIGFTVLELSKVLMYGFHYDVMKRHYGDKIELLYTDTDSLFYRVVTDDFYADLIDNPNLMRFMDTSNLPKDHKCYSTLRKRVPGLFKNETNSRTVYEYVALRAKSYAYDVEQEVTIRSKGVMRHVIRNHLTFAEHKRCLFADVDDDAESDECDDEFDANMGKMFAADSALKAVAQIHRNASTGSTNSSTTVAAAAATHPSHVYSYMPFTPYRENVSIRSFKHELRTIRSMKLVLNRADDKRYVLPDNISTYAHGHHRINY</sequence>
<name>A0AAV0XTE4_9HEMI</name>
<comment type="caution">
    <text evidence="1">The sequence shown here is derived from an EMBL/GenBank/DDBJ whole genome shotgun (WGS) entry which is preliminary data.</text>
</comment>
<evidence type="ECO:0000313" key="1">
    <source>
        <dbReference type="EMBL" id="CAI6371790.1"/>
    </source>
</evidence>
<proteinExistence type="predicted"/>
<dbReference type="GO" id="GO:0071897">
    <property type="term" value="P:DNA biosynthetic process"/>
    <property type="evidence" value="ECO:0007669"/>
    <property type="project" value="UniProtKB-ARBA"/>
</dbReference>
<dbReference type="GO" id="GO:0003676">
    <property type="term" value="F:nucleic acid binding"/>
    <property type="evidence" value="ECO:0007669"/>
    <property type="project" value="InterPro"/>
</dbReference>
<dbReference type="Proteomes" id="UP001160148">
    <property type="component" value="Unassembled WGS sequence"/>
</dbReference>
<dbReference type="InterPro" id="IPR023211">
    <property type="entry name" value="DNA_pol_palm_dom_sf"/>
</dbReference>
<dbReference type="InterPro" id="IPR043502">
    <property type="entry name" value="DNA/RNA_pol_sf"/>
</dbReference>
<dbReference type="InterPro" id="IPR012337">
    <property type="entry name" value="RNaseH-like_sf"/>
</dbReference>
<dbReference type="GO" id="GO:0042575">
    <property type="term" value="C:DNA polymerase complex"/>
    <property type="evidence" value="ECO:0007669"/>
    <property type="project" value="UniProtKB-ARBA"/>
</dbReference>
<dbReference type="EMBL" id="CARXXK010001015">
    <property type="protein sequence ID" value="CAI6371790.1"/>
    <property type="molecule type" value="Genomic_DNA"/>
</dbReference>
<dbReference type="PANTHER" id="PTHR31511">
    <property type="entry name" value="PROTEIN CBG23764"/>
    <property type="match status" value="1"/>
</dbReference>
<evidence type="ECO:0000313" key="2">
    <source>
        <dbReference type="Proteomes" id="UP001160148"/>
    </source>
</evidence>
<dbReference type="Gene3D" id="3.30.420.10">
    <property type="entry name" value="Ribonuclease H-like superfamily/Ribonuclease H"/>
    <property type="match status" value="1"/>
</dbReference>
<evidence type="ECO:0008006" key="3">
    <source>
        <dbReference type="Google" id="ProtNLM"/>
    </source>
</evidence>
<organism evidence="1 2">
    <name type="scientific">Macrosiphum euphorbiae</name>
    <name type="common">potato aphid</name>
    <dbReference type="NCBI Taxonomy" id="13131"/>
    <lineage>
        <taxon>Eukaryota</taxon>
        <taxon>Metazoa</taxon>
        <taxon>Ecdysozoa</taxon>
        <taxon>Arthropoda</taxon>
        <taxon>Hexapoda</taxon>
        <taxon>Insecta</taxon>
        <taxon>Pterygota</taxon>
        <taxon>Neoptera</taxon>
        <taxon>Paraneoptera</taxon>
        <taxon>Hemiptera</taxon>
        <taxon>Sternorrhyncha</taxon>
        <taxon>Aphidomorpha</taxon>
        <taxon>Aphidoidea</taxon>
        <taxon>Aphididae</taxon>
        <taxon>Macrosiphini</taxon>
        <taxon>Macrosiphum</taxon>
    </lineage>
</organism>
<gene>
    <name evidence="1" type="ORF">MEUPH1_LOCUS25748</name>
</gene>
<accession>A0AAV0XTE4</accession>
<dbReference type="SUPFAM" id="SSF53098">
    <property type="entry name" value="Ribonuclease H-like"/>
    <property type="match status" value="1"/>
</dbReference>
<dbReference type="AlphaFoldDB" id="A0AAV0XTE4"/>
<protein>
    <recommendedName>
        <fullName evidence="3">DNA-directed DNA polymerase</fullName>
    </recommendedName>
</protein>
<keyword evidence="2" id="KW-1185">Reference proteome</keyword>
<dbReference type="Gene3D" id="3.90.1600.10">
    <property type="entry name" value="Palm domain of DNA polymerase"/>
    <property type="match status" value="1"/>
</dbReference>